<dbReference type="PANTHER" id="PTHR43649">
    <property type="entry name" value="ARABINOSE-BINDING PROTEIN-RELATED"/>
    <property type="match status" value="1"/>
</dbReference>
<dbReference type="InterPro" id="IPR006059">
    <property type="entry name" value="SBP"/>
</dbReference>
<accession>A0A5M3X8M2</accession>
<organism evidence="1 2">
    <name type="scientific">Acrocarpospora pleiomorpha</name>
    <dbReference type="NCBI Taxonomy" id="90975"/>
    <lineage>
        <taxon>Bacteria</taxon>
        <taxon>Bacillati</taxon>
        <taxon>Actinomycetota</taxon>
        <taxon>Actinomycetes</taxon>
        <taxon>Streptosporangiales</taxon>
        <taxon>Streptosporangiaceae</taxon>
        <taxon>Acrocarpospora</taxon>
    </lineage>
</organism>
<reference evidence="1 2" key="1">
    <citation type="submission" date="2019-10" db="EMBL/GenBank/DDBJ databases">
        <title>Whole genome shotgun sequence of Acrocarpospora pleiomorpha NBRC 16267.</title>
        <authorList>
            <person name="Ichikawa N."/>
            <person name="Kimura A."/>
            <person name="Kitahashi Y."/>
            <person name="Komaki H."/>
            <person name="Oguchi A."/>
        </authorList>
    </citation>
    <scope>NUCLEOTIDE SEQUENCE [LARGE SCALE GENOMIC DNA]</scope>
    <source>
        <strain evidence="1 2">NBRC 16267</strain>
    </source>
</reference>
<dbReference type="Proteomes" id="UP000377595">
    <property type="component" value="Unassembled WGS sequence"/>
</dbReference>
<keyword evidence="2" id="KW-1185">Reference proteome</keyword>
<dbReference type="EMBL" id="BLAF01000004">
    <property type="protein sequence ID" value="GES17450.1"/>
    <property type="molecule type" value="Genomic_DNA"/>
</dbReference>
<dbReference type="InterPro" id="IPR050490">
    <property type="entry name" value="Bact_solute-bd_prot1"/>
</dbReference>
<dbReference type="Gene3D" id="3.40.190.10">
    <property type="entry name" value="Periplasmic binding protein-like II"/>
    <property type="match status" value="1"/>
</dbReference>
<dbReference type="PANTHER" id="PTHR43649:SF12">
    <property type="entry name" value="DIACETYLCHITOBIOSE BINDING PROTEIN DASA"/>
    <property type="match status" value="1"/>
</dbReference>
<gene>
    <name evidence="1" type="ORF">Aple_003450</name>
</gene>
<dbReference type="AlphaFoldDB" id="A0A5M3X8M2"/>
<name>A0A5M3X8M2_9ACTN</name>
<dbReference type="CDD" id="cd13585">
    <property type="entry name" value="PBP2_TMBP_like"/>
    <property type="match status" value="1"/>
</dbReference>
<dbReference type="SUPFAM" id="SSF53850">
    <property type="entry name" value="Periplasmic binding protein-like II"/>
    <property type="match status" value="1"/>
</dbReference>
<comment type="caution">
    <text evidence="1">The sequence shown here is derived from an EMBL/GenBank/DDBJ whole genome shotgun (WGS) entry which is preliminary data.</text>
</comment>
<sequence>MAIRPRTAALFAVILVVTLGVVGVIVHNATRSSTSSSGTVTWWLPDWDWDVATTLVRRFESENPSLHVEMVKTTGGTVANKVSVALDAGNTPDLITESIARTKTYIDKGQLADLTSLYDNAMPASDFAPGLTDVLSVDGKTYAVPYRWATNALIYNTDLFAKAGISGPPTTWPEFINDAKKLTTSTVAGTAWPMQGDPSDLTLRFLDFALQGGTTIKNGTPRFTRDSVEQALELIGTSVVEGYASKSSFELDNTGIRDLFLQGRIAMYLGGVFDADRAVGQKFPVGTAIAPGPSGPGVQEGVGWAYIVPKAAKNLDGAKKLASFLGRPENMASLTLTFPARVSAARDAKFRTDVRKAYGEQLSEHSIPAPNDPRWTAMIPFVHDTIQEVALGSKNPQQGAAAIMTEADKNLGPAQ</sequence>
<evidence type="ECO:0000313" key="1">
    <source>
        <dbReference type="EMBL" id="GES17450.1"/>
    </source>
</evidence>
<proteinExistence type="predicted"/>
<dbReference type="Pfam" id="PF01547">
    <property type="entry name" value="SBP_bac_1"/>
    <property type="match status" value="1"/>
</dbReference>
<dbReference type="RefSeq" id="WP_170321231.1">
    <property type="nucleotide sequence ID" value="NZ_BAAAHM010000001.1"/>
</dbReference>
<evidence type="ECO:0000313" key="2">
    <source>
        <dbReference type="Proteomes" id="UP000377595"/>
    </source>
</evidence>
<protein>
    <submittedName>
        <fullName evidence="1">ABC transporter substrate-binding protein</fullName>
    </submittedName>
</protein>